<organism evidence="1 2">
    <name type="scientific">Mycobacterium talmoniae</name>
    <dbReference type="NCBI Taxonomy" id="1858794"/>
    <lineage>
        <taxon>Bacteria</taxon>
        <taxon>Bacillati</taxon>
        <taxon>Actinomycetota</taxon>
        <taxon>Actinomycetes</taxon>
        <taxon>Mycobacteriales</taxon>
        <taxon>Mycobacteriaceae</taxon>
        <taxon>Mycobacterium</taxon>
    </lineage>
</organism>
<dbReference type="AlphaFoldDB" id="A0A2S8BN76"/>
<gene>
    <name evidence="1" type="ORF">C1Y40_01671</name>
</gene>
<protein>
    <submittedName>
        <fullName evidence="1">Uncharacterized protein</fullName>
    </submittedName>
</protein>
<dbReference type="EMBL" id="PPEA01000240">
    <property type="protein sequence ID" value="PQM48118.1"/>
    <property type="molecule type" value="Genomic_DNA"/>
</dbReference>
<reference evidence="1 2" key="1">
    <citation type="journal article" date="2017" name="Int. J. Syst. Evol. Microbiol.">
        <title>Mycobacterium talmoniae sp. nov., a slowly growing mycobacterium isolated from human respiratory samples.</title>
        <authorList>
            <person name="Davidson R.M."/>
            <person name="DeGroote M.A."/>
            <person name="Marola J.L."/>
            <person name="Buss S."/>
            <person name="Jones V."/>
            <person name="McNeil M.R."/>
            <person name="Freifeld A.G."/>
            <person name="Elaine Epperson L."/>
            <person name="Hasan N.A."/>
            <person name="Jackson M."/>
            <person name="Iwen P.C."/>
            <person name="Salfinger M."/>
            <person name="Strong M."/>
        </authorList>
    </citation>
    <scope>NUCLEOTIDE SEQUENCE [LARGE SCALE GENOMIC DNA]</scope>
    <source>
        <strain evidence="1 2">ATCC BAA-2683</strain>
    </source>
</reference>
<proteinExistence type="predicted"/>
<accession>A0A2S8BN76</accession>
<comment type="caution">
    <text evidence="1">The sequence shown here is derived from an EMBL/GenBank/DDBJ whole genome shotgun (WGS) entry which is preliminary data.</text>
</comment>
<name>A0A2S8BN76_9MYCO</name>
<evidence type="ECO:0000313" key="1">
    <source>
        <dbReference type="EMBL" id="PQM48118.1"/>
    </source>
</evidence>
<evidence type="ECO:0000313" key="2">
    <source>
        <dbReference type="Proteomes" id="UP000238296"/>
    </source>
</evidence>
<sequence length="123" mass="13048">MICSSPPIRPSTPTIIAKNAPDLTANTGITRTPTTLCSVRPGPGNWVCFWNHTNAKCTPINARMMPGISRMCSAYSRGIKMVPGKSPPISAQCIQVPITGMPNVIELNAARSPIPDSRSSGSE</sequence>
<dbReference type="Proteomes" id="UP000238296">
    <property type="component" value="Unassembled WGS sequence"/>
</dbReference>